<dbReference type="SUPFAM" id="SSF51905">
    <property type="entry name" value="FAD/NAD(P)-binding domain"/>
    <property type="match status" value="1"/>
</dbReference>
<keyword evidence="15" id="KW-1185">Reference proteome</keyword>
<evidence type="ECO:0000256" key="11">
    <source>
        <dbReference type="RuleBase" id="RU367069"/>
    </source>
</evidence>
<evidence type="ECO:0000256" key="10">
    <source>
        <dbReference type="ARBA" id="ARBA00047554"/>
    </source>
</evidence>
<dbReference type="PANTHER" id="PTHR42923">
    <property type="entry name" value="PROTOPORPHYRINOGEN OXIDASE"/>
    <property type="match status" value="1"/>
</dbReference>
<organism evidence="14 15">
    <name type="scientific">Calycina marina</name>
    <dbReference type="NCBI Taxonomy" id="1763456"/>
    <lineage>
        <taxon>Eukaryota</taxon>
        <taxon>Fungi</taxon>
        <taxon>Dikarya</taxon>
        <taxon>Ascomycota</taxon>
        <taxon>Pezizomycotina</taxon>
        <taxon>Leotiomycetes</taxon>
        <taxon>Helotiales</taxon>
        <taxon>Pezizellaceae</taxon>
        <taxon>Calycina</taxon>
    </lineage>
</organism>
<comment type="caution">
    <text evidence="14">The sequence shown here is derived from an EMBL/GenBank/DDBJ whole genome shotgun (WGS) entry which is preliminary data.</text>
</comment>
<dbReference type="InterPro" id="IPR004572">
    <property type="entry name" value="Protoporphyrinogen_oxidase"/>
</dbReference>
<evidence type="ECO:0000256" key="5">
    <source>
        <dbReference type="ARBA" id="ARBA00022630"/>
    </source>
</evidence>
<dbReference type="InterPro" id="IPR050464">
    <property type="entry name" value="Zeta_carotene_desat/Oxidored"/>
</dbReference>
<comment type="pathway">
    <text evidence="2 11">Porphyrin-containing compound metabolism; protoporphyrin-IX biosynthesis; protoporphyrin-IX from protoporphyrinogen-IX: step 1/1.</text>
</comment>
<evidence type="ECO:0000313" key="15">
    <source>
        <dbReference type="Proteomes" id="UP000887226"/>
    </source>
</evidence>
<feature type="region of interest" description="Disordered" evidence="12">
    <location>
        <begin position="52"/>
        <end position="72"/>
    </location>
</feature>
<proteinExistence type="inferred from homology"/>
<keyword evidence="9 11" id="KW-0627">Porphyrin biosynthesis</keyword>
<dbReference type="InterPro" id="IPR002937">
    <property type="entry name" value="Amino_oxidase"/>
</dbReference>
<evidence type="ECO:0000256" key="9">
    <source>
        <dbReference type="ARBA" id="ARBA00023244"/>
    </source>
</evidence>
<keyword evidence="5 11" id="KW-0285">Flavoprotein</keyword>
<dbReference type="AlphaFoldDB" id="A0A9P7Z578"/>
<comment type="similarity">
    <text evidence="3 11">Belongs to the protoporphyrinogen/coproporphyrinogen oxidase family. Protoporphyrinogen oxidase subfamily.</text>
</comment>
<dbReference type="EC" id="1.3.3.4" evidence="4 11"/>
<evidence type="ECO:0000256" key="1">
    <source>
        <dbReference type="ARBA" id="ARBA00002600"/>
    </source>
</evidence>
<name>A0A9P7Z578_9HELO</name>
<comment type="function">
    <text evidence="1 11">Catalyzes the 6-electron oxidation of protoporphyrinogen-IX to form protoporphyrin-IX.</text>
</comment>
<dbReference type="SUPFAM" id="SSF54373">
    <property type="entry name" value="FAD-linked reductases, C-terminal domain"/>
    <property type="match status" value="1"/>
</dbReference>
<feature type="compositionally biased region" description="Polar residues" evidence="12">
    <location>
        <begin position="57"/>
        <end position="70"/>
    </location>
</feature>
<evidence type="ECO:0000256" key="3">
    <source>
        <dbReference type="ARBA" id="ARBA00010551"/>
    </source>
</evidence>
<evidence type="ECO:0000256" key="4">
    <source>
        <dbReference type="ARBA" id="ARBA00012867"/>
    </source>
</evidence>
<evidence type="ECO:0000256" key="7">
    <source>
        <dbReference type="ARBA" id="ARBA00023002"/>
    </source>
</evidence>
<dbReference type="GO" id="GO:0006782">
    <property type="term" value="P:protoporphyrinogen IX biosynthetic process"/>
    <property type="evidence" value="ECO:0007669"/>
    <property type="project" value="UniProtKB-UniRule"/>
</dbReference>
<dbReference type="GO" id="GO:0004729">
    <property type="term" value="F:oxygen-dependent protoporphyrinogen oxidase activity"/>
    <property type="evidence" value="ECO:0007669"/>
    <property type="project" value="UniProtKB-UniRule"/>
</dbReference>
<keyword evidence="8 11" id="KW-0350">Heme biosynthesis</keyword>
<comment type="cofactor">
    <cofactor evidence="11">
        <name>FAD</name>
        <dbReference type="ChEBI" id="CHEBI:57692"/>
    </cofactor>
    <text evidence="11">Binds 1 FAD per subunit.</text>
</comment>
<keyword evidence="6 11" id="KW-0274">FAD</keyword>
<dbReference type="Gene3D" id="3.50.50.60">
    <property type="entry name" value="FAD/NAD(P)-binding domain"/>
    <property type="match status" value="1"/>
</dbReference>
<feature type="domain" description="Amine oxidase" evidence="13">
    <location>
        <begin position="87"/>
        <end position="586"/>
    </location>
</feature>
<dbReference type="NCBIfam" id="TIGR00562">
    <property type="entry name" value="proto_IX_ox"/>
    <property type="match status" value="1"/>
</dbReference>
<dbReference type="GO" id="GO:0005743">
    <property type="term" value="C:mitochondrial inner membrane"/>
    <property type="evidence" value="ECO:0007669"/>
    <property type="project" value="UniProtKB-SubCell"/>
</dbReference>
<accession>A0A9P7Z578</accession>
<dbReference type="PANTHER" id="PTHR42923:SF3">
    <property type="entry name" value="PROTOPORPHYRINOGEN OXIDASE"/>
    <property type="match status" value="1"/>
</dbReference>
<evidence type="ECO:0000259" key="13">
    <source>
        <dbReference type="Pfam" id="PF01593"/>
    </source>
</evidence>
<dbReference type="InterPro" id="IPR036188">
    <property type="entry name" value="FAD/NAD-bd_sf"/>
</dbReference>
<reference evidence="14" key="1">
    <citation type="journal article" date="2021" name="IMA Fungus">
        <title>Genomic characterization of three marine fungi, including Emericellopsis atlantica sp. nov. with signatures of a generalist lifestyle and marine biomass degradation.</title>
        <authorList>
            <person name="Hagestad O.C."/>
            <person name="Hou L."/>
            <person name="Andersen J.H."/>
            <person name="Hansen E.H."/>
            <person name="Altermark B."/>
            <person name="Li C."/>
            <person name="Kuhnert E."/>
            <person name="Cox R.J."/>
            <person name="Crous P.W."/>
            <person name="Spatafora J.W."/>
            <person name="Lail K."/>
            <person name="Amirebrahimi M."/>
            <person name="Lipzen A."/>
            <person name="Pangilinan J."/>
            <person name="Andreopoulos W."/>
            <person name="Hayes R.D."/>
            <person name="Ng V."/>
            <person name="Grigoriev I.V."/>
            <person name="Jackson S.A."/>
            <person name="Sutton T.D.S."/>
            <person name="Dobson A.D.W."/>
            <person name="Rama T."/>
        </authorList>
    </citation>
    <scope>NUCLEOTIDE SEQUENCE</scope>
    <source>
        <strain evidence="14">TRa3180A</strain>
    </source>
</reference>
<evidence type="ECO:0000256" key="8">
    <source>
        <dbReference type="ARBA" id="ARBA00023133"/>
    </source>
</evidence>
<dbReference type="Pfam" id="PF01593">
    <property type="entry name" value="Amino_oxidase"/>
    <property type="match status" value="1"/>
</dbReference>
<dbReference type="OrthoDB" id="438553at2759"/>
<comment type="catalytic activity">
    <reaction evidence="10 11">
        <text>protoporphyrinogen IX + 3 O2 = protoporphyrin IX + 3 H2O2</text>
        <dbReference type="Rhea" id="RHEA:25576"/>
        <dbReference type="ChEBI" id="CHEBI:15379"/>
        <dbReference type="ChEBI" id="CHEBI:16240"/>
        <dbReference type="ChEBI" id="CHEBI:57306"/>
        <dbReference type="ChEBI" id="CHEBI:57307"/>
        <dbReference type="EC" id="1.3.3.4"/>
    </reaction>
</comment>
<evidence type="ECO:0000313" key="14">
    <source>
        <dbReference type="EMBL" id="KAG9245824.1"/>
    </source>
</evidence>
<dbReference type="EMBL" id="MU253829">
    <property type="protein sequence ID" value="KAG9245824.1"/>
    <property type="molecule type" value="Genomic_DNA"/>
</dbReference>
<evidence type="ECO:0000256" key="6">
    <source>
        <dbReference type="ARBA" id="ARBA00022827"/>
    </source>
</evidence>
<protein>
    <recommendedName>
        <fullName evidence="4 11">Protoporphyrinogen oxidase</fullName>
        <ecNumber evidence="4 11">1.3.3.4</ecNumber>
    </recommendedName>
</protein>
<sequence length="594" mass="65417">MPRPLPEHAVATLLKQCFKHPSCQRIQQRSANTTLLSHRTVNTFSLSRQRRKDVAKATSTNSIGRTISTDAKSEDGPQKIAILGGGISGIAAAHYISRDLPNAEVTIYEGSDRLGGWMKSQRVDVGDKTVLFEQGPRSLRPNPPAGLVTLDIINNLGLESNLLVTSKDSVAAQSRFVYYPDHLVRMPGPGQDLYTMLWTLMSEPIFKGLFKSGAFEISRPRRPSSLQDESIGSFLKRRLGSSNIGDNIVSAVFHGIYAGDIHRLSMKSLMSKLWEWEGEHGNLSEGAVAAMQPPQAHKIGEIATRHHKDTRLRKEMEQRLKGSDLAERVHDASVYTLKSGLEGLLDAMVTKLVVNGKITLKTKAPVTNLELASLSSEKPIRAQITVFSNSNTINYDHVISTISAVQLSSITSNKLPTLKDIRSVTVMVVNLFFADQHLLREPGFGYLIPQSISYDQNPECALGVVFDTYSCFGQDTATGTKITVMIGGHWWDGFRDDEYPTESEGENMARAILKRHLQIDAAPEKVLVGLQKDCIPQYEVGHEARIKQANADLLYHFKGKVSVAGSSYHGVGVNDCVRSAYEAVRTLKEQSPGP</sequence>
<evidence type="ECO:0000256" key="12">
    <source>
        <dbReference type="SAM" id="MobiDB-lite"/>
    </source>
</evidence>
<evidence type="ECO:0000256" key="2">
    <source>
        <dbReference type="ARBA" id="ARBA00005073"/>
    </source>
</evidence>
<dbReference type="Proteomes" id="UP000887226">
    <property type="component" value="Unassembled WGS sequence"/>
</dbReference>
<keyword evidence="7 11" id="KW-0560">Oxidoreductase</keyword>
<gene>
    <name evidence="14" type="ORF">BJ878DRAFT_499792</name>
</gene>
<comment type="subcellular location">
    <subcellularLocation>
        <location evidence="11">Mitochondrion inner membrane</location>
    </subcellularLocation>
</comment>